<dbReference type="EMBL" id="JAMTCD010000010">
    <property type="protein sequence ID" value="MCT7942053.1"/>
    <property type="molecule type" value="Genomic_DNA"/>
</dbReference>
<protein>
    <submittedName>
        <fullName evidence="2">Uncharacterized protein</fullName>
    </submittedName>
</protein>
<dbReference type="RefSeq" id="WP_261298433.1">
    <property type="nucleotide sequence ID" value="NZ_JAMTCD010000010.1"/>
</dbReference>
<gene>
    <name evidence="2" type="ORF">NE535_09650</name>
</gene>
<reference evidence="2" key="1">
    <citation type="journal article" date="2023" name="Int. J. Syst. Evol. Microbiol.">
        <title>&lt;i&gt;Shewanella septentrionalis&lt;/i&gt; sp. nov. and &lt;i&gt;Shewanella holmiensis&lt;/i&gt; sp. nov., isolated from Baltic Sea water and sediments.</title>
        <authorList>
            <person name="Martin-Rodriguez A.J."/>
            <person name="Thorell K."/>
            <person name="Joffre E."/>
            <person name="Jensie-Markopoulos S."/>
            <person name="Moore E.R.B."/>
            <person name="Sjoling A."/>
        </authorList>
    </citation>
    <scope>NUCLEOTIDE SEQUENCE</scope>
    <source>
        <strain evidence="2">SP1S2-7</strain>
    </source>
</reference>
<feature type="transmembrane region" description="Helical" evidence="1">
    <location>
        <begin position="188"/>
        <end position="206"/>
    </location>
</feature>
<evidence type="ECO:0000256" key="1">
    <source>
        <dbReference type="SAM" id="Phobius"/>
    </source>
</evidence>
<name>A0A9X2WMP2_9GAMM</name>
<proteinExistence type="predicted"/>
<feature type="transmembrane region" description="Helical" evidence="1">
    <location>
        <begin position="96"/>
        <end position="122"/>
    </location>
</feature>
<keyword evidence="3" id="KW-1185">Reference proteome</keyword>
<sequence length="349" mass="39537">MRVKVKFRLLFLSLSLICFWLGVHFTPDTLSSADDKWLLGGISAVYFLLLPIGYWYCIIKIGQQKLWKLIMIFSLSSLVARLSYPAELSHYFEFVMWLRYPIIAVLLLIELYLIVSVIRGLLNARKLKGDPRVGAVETYNEDAEKTLTMALILASEATNWYYSIPWFSRQHPSTTAHITLLSARRWHVWLMVIGCVSASIISYILLQSWSEIVAIIVASFISYTLMAIVANHRISRHYSLYFLRNKLVINNGLWGFMVIDSCDISQVSCIGFTIENKDDDSTLFIGRGQSNIALELNKPVIYHGGMGQLPEPMRIIHLSVDNPQDVIAAIEASRAGMACGLDEHRALPS</sequence>
<dbReference type="Proteomes" id="UP001155546">
    <property type="component" value="Unassembled WGS sequence"/>
</dbReference>
<feature type="transmembrane region" description="Helical" evidence="1">
    <location>
        <begin position="212"/>
        <end position="230"/>
    </location>
</feature>
<evidence type="ECO:0000313" key="3">
    <source>
        <dbReference type="Proteomes" id="UP001155546"/>
    </source>
</evidence>
<evidence type="ECO:0000313" key="2">
    <source>
        <dbReference type="EMBL" id="MCT7942053.1"/>
    </source>
</evidence>
<feature type="transmembrane region" description="Helical" evidence="1">
    <location>
        <begin position="66"/>
        <end position="84"/>
    </location>
</feature>
<feature type="transmembrane region" description="Helical" evidence="1">
    <location>
        <begin position="7"/>
        <end position="25"/>
    </location>
</feature>
<keyword evidence="1" id="KW-0472">Membrane</keyword>
<accession>A0A9X2WMP2</accession>
<comment type="caution">
    <text evidence="2">The sequence shown here is derived from an EMBL/GenBank/DDBJ whole genome shotgun (WGS) entry which is preliminary data.</text>
</comment>
<organism evidence="2 3">
    <name type="scientific">Shewanella holmiensis</name>
    <dbReference type="NCBI Taxonomy" id="2952222"/>
    <lineage>
        <taxon>Bacteria</taxon>
        <taxon>Pseudomonadati</taxon>
        <taxon>Pseudomonadota</taxon>
        <taxon>Gammaproteobacteria</taxon>
        <taxon>Alteromonadales</taxon>
        <taxon>Shewanellaceae</taxon>
        <taxon>Shewanella</taxon>
    </lineage>
</organism>
<dbReference type="AlphaFoldDB" id="A0A9X2WMP2"/>
<feature type="transmembrane region" description="Helical" evidence="1">
    <location>
        <begin position="37"/>
        <end position="59"/>
    </location>
</feature>
<keyword evidence="1" id="KW-0812">Transmembrane</keyword>
<keyword evidence="1" id="KW-1133">Transmembrane helix</keyword>